<dbReference type="EMBL" id="WJQU01000002">
    <property type="protein sequence ID" value="KAJ6643385.1"/>
    <property type="molecule type" value="Genomic_DNA"/>
</dbReference>
<gene>
    <name evidence="1" type="ORF">Bhyg_08346</name>
</gene>
<comment type="caution">
    <text evidence="1">The sequence shown here is derived from an EMBL/GenBank/DDBJ whole genome shotgun (WGS) entry which is preliminary data.</text>
</comment>
<organism evidence="1 2">
    <name type="scientific">Pseudolycoriella hygida</name>
    <dbReference type="NCBI Taxonomy" id="35572"/>
    <lineage>
        <taxon>Eukaryota</taxon>
        <taxon>Metazoa</taxon>
        <taxon>Ecdysozoa</taxon>
        <taxon>Arthropoda</taxon>
        <taxon>Hexapoda</taxon>
        <taxon>Insecta</taxon>
        <taxon>Pterygota</taxon>
        <taxon>Neoptera</taxon>
        <taxon>Endopterygota</taxon>
        <taxon>Diptera</taxon>
        <taxon>Nematocera</taxon>
        <taxon>Sciaroidea</taxon>
        <taxon>Sciaridae</taxon>
        <taxon>Pseudolycoriella</taxon>
    </lineage>
</organism>
<evidence type="ECO:0000313" key="1">
    <source>
        <dbReference type="EMBL" id="KAJ6643385.1"/>
    </source>
</evidence>
<accession>A0A9Q0N4J9</accession>
<reference evidence="1" key="1">
    <citation type="submission" date="2022-07" db="EMBL/GenBank/DDBJ databases">
        <authorList>
            <person name="Trinca V."/>
            <person name="Uliana J.V.C."/>
            <person name="Torres T.T."/>
            <person name="Ward R.J."/>
            <person name="Monesi N."/>
        </authorList>
    </citation>
    <scope>NUCLEOTIDE SEQUENCE</scope>
    <source>
        <strain evidence="1">HSMRA1968</strain>
        <tissue evidence="1">Whole embryos</tissue>
    </source>
</reference>
<keyword evidence="2" id="KW-1185">Reference proteome</keyword>
<evidence type="ECO:0000313" key="2">
    <source>
        <dbReference type="Proteomes" id="UP001151699"/>
    </source>
</evidence>
<proteinExistence type="predicted"/>
<name>A0A9Q0N4J9_9DIPT</name>
<sequence length="52" mass="6044">MTVQKQNLFGIAFWLPIENRIRSSIRQLRKRAVTILILVPKIKKDGRIPSLS</sequence>
<dbReference type="AlphaFoldDB" id="A0A9Q0N4J9"/>
<dbReference type="Proteomes" id="UP001151699">
    <property type="component" value="Chromosome B"/>
</dbReference>
<protein>
    <submittedName>
        <fullName evidence="1">Uncharacterized protein</fullName>
    </submittedName>
</protein>